<dbReference type="OrthoDB" id="323481at2"/>
<reference evidence="6" key="1">
    <citation type="submission" date="2018-10" db="EMBL/GenBank/DDBJ databases">
        <authorList>
            <person name="Peiro R."/>
            <person name="Begona"/>
            <person name="Cbmso G."/>
            <person name="Lopez M."/>
            <person name="Gonzalez S."/>
            <person name="Sacristan E."/>
            <person name="Castillo E."/>
        </authorList>
    </citation>
    <scope>NUCLEOTIDE SEQUENCE [LARGE SCALE GENOMIC DNA]</scope>
</reference>
<feature type="region of interest" description="Disordered" evidence="3">
    <location>
        <begin position="90"/>
        <end position="125"/>
    </location>
</feature>
<comment type="caution">
    <text evidence="5">The sequence shown here is derived from an EMBL/GenBank/DDBJ whole genome shotgun (WGS) entry which is preliminary data.</text>
</comment>
<dbReference type="AlphaFoldDB" id="A0A447CQG9"/>
<keyword evidence="2" id="KW-0378">Hydrolase</keyword>
<evidence type="ECO:0000256" key="2">
    <source>
        <dbReference type="PROSITE-ProRule" id="PRU01161"/>
    </source>
</evidence>
<evidence type="ECO:0000313" key="6">
    <source>
        <dbReference type="Proteomes" id="UP000289200"/>
    </source>
</evidence>
<feature type="active site" description="Proton acceptor" evidence="2">
    <location>
        <position position="342"/>
    </location>
</feature>
<dbReference type="InterPro" id="IPR002641">
    <property type="entry name" value="PNPLA_dom"/>
</dbReference>
<dbReference type="SUPFAM" id="SSF52151">
    <property type="entry name" value="FabD/lysophospholipase-like"/>
    <property type="match status" value="1"/>
</dbReference>
<evidence type="ECO:0000256" key="3">
    <source>
        <dbReference type="SAM" id="MobiDB-lite"/>
    </source>
</evidence>
<dbReference type="InterPro" id="IPR016035">
    <property type="entry name" value="Acyl_Trfase/lysoPLipase"/>
</dbReference>
<dbReference type="GO" id="GO:0016787">
    <property type="term" value="F:hydrolase activity"/>
    <property type="evidence" value="ECO:0007669"/>
    <property type="project" value="UniProtKB-UniRule"/>
</dbReference>
<dbReference type="Pfam" id="PF01734">
    <property type="entry name" value="Patatin"/>
    <property type="match status" value="1"/>
</dbReference>
<comment type="caution">
    <text evidence="2">Lacks conserved residue(s) required for the propagation of feature annotation.</text>
</comment>
<keyword evidence="6" id="KW-1185">Reference proteome</keyword>
<feature type="active site" description="Nucleophile" evidence="2">
    <location>
        <position position="203"/>
    </location>
</feature>
<protein>
    <recommendedName>
        <fullName evidence="4">PNPLA domain-containing protein</fullName>
    </recommendedName>
</protein>
<evidence type="ECO:0000256" key="1">
    <source>
        <dbReference type="ARBA" id="ARBA00023098"/>
    </source>
</evidence>
<accession>A0A447CQG9</accession>
<feature type="region of interest" description="Disordered" evidence="3">
    <location>
        <begin position="464"/>
        <end position="488"/>
    </location>
</feature>
<feature type="compositionally biased region" description="Low complexity" evidence="3">
    <location>
        <begin position="472"/>
        <end position="481"/>
    </location>
</feature>
<organism evidence="5 6">
    <name type="scientific">Rhodoplanes serenus</name>
    <dbReference type="NCBI Taxonomy" id="200615"/>
    <lineage>
        <taxon>Bacteria</taxon>
        <taxon>Pseudomonadati</taxon>
        <taxon>Pseudomonadota</taxon>
        <taxon>Alphaproteobacteria</taxon>
        <taxon>Hyphomicrobiales</taxon>
        <taxon>Nitrobacteraceae</taxon>
        <taxon>Rhodoplanes</taxon>
    </lineage>
</organism>
<dbReference type="PROSITE" id="PS51635">
    <property type="entry name" value="PNPLA"/>
    <property type="match status" value="1"/>
</dbReference>
<feature type="domain" description="PNPLA" evidence="4">
    <location>
        <begin position="168"/>
        <end position="355"/>
    </location>
</feature>
<feature type="compositionally biased region" description="Low complexity" evidence="3">
    <location>
        <begin position="98"/>
        <end position="114"/>
    </location>
</feature>
<dbReference type="GO" id="GO:0016042">
    <property type="term" value="P:lipid catabolic process"/>
    <property type="evidence" value="ECO:0007669"/>
    <property type="project" value="UniProtKB-UniRule"/>
</dbReference>
<feature type="short sequence motif" description="GXSXG" evidence="2">
    <location>
        <begin position="201"/>
        <end position="205"/>
    </location>
</feature>
<dbReference type="Gene3D" id="3.40.1090.10">
    <property type="entry name" value="Cytosolic phospholipase A2 catalytic domain"/>
    <property type="match status" value="1"/>
</dbReference>
<dbReference type="Proteomes" id="UP000289200">
    <property type="component" value="Unassembled WGS sequence"/>
</dbReference>
<sequence length="488" mass="50758">MRASAVTSHSIETRSVETRSIASAPALRGDRRRLPMLAGALALGLAATLLPTGSVEAAPRPRLVCPAPPLGPFATPADHARAAACARQAARARRARAKPQAVPPAAAAATAAAAGHETTGKTHAPARESFTVSEQTVATIPGIVDARFWADSETDYLRVLGGTGGDWLALSAGGEDSAFGAGLLTGLSASGRRPDYRVVTGVSSGALLAPFVFLGQSRDAEMRESLMSLSAAEVFEDRRTPESLLDTWPLRDFIARRITPALLADIAAEHRRGRRLVVITTNIDAARPVAWNMGAIAAAGTEASVKLFRDILAASSAIPGLFPPVMIESESGGRRLHEMHVDGGLAATIYAAPDSMLLAGAAGRLPMDSLTILVNGKLRSAFGVTDRSLIGVLGRSLSIGVKRASRSASVLAAAATKRNGIPFNLAFVDQGFDHPSRGMFDAAYMKALFQTGVDRGKSASPFVSEVPDAEEAAPAARPAAETHGTATR</sequence>
<feature type="short sequence motif" description="DGA/G" evidence="2">
    <location>
        <begin position="342"/>
        <end position="344"/>
    </location>
</feature>
<proteinExistence type="predicted"/>
<evidence type="ECO:0000313" key="5">
    <source>
        <dbReference type="EMBL" id="VCU07435.1"/>
    </source>
</evidence>
<dbReference type="EMBL" id="UWOC01000032">
    <property type="protein sequence ID" value="VCU07435.1"/>
    <property type="molecule type" value="Genomic_DNA"/>
</dbReference>
<gene>
    <name evidence="5" type="ORF">RHODGE_RHODGE_00531</name>
</gene>
<keyword evidence="2" id="KW-0442">Lipid degradation</keyword>
<name>A0A447CQG9_9BRAD</name>
<keyword evidence="1 2" id="KW-0443">Lipid metabolism</keyword>
<evidence type="ECO:0000259" key="4">
    <source>
        <dbReference type="PROSITE" id="PS51635"/>
    </source>
</evidence>